<evidence type="ECO:0000256" key="7">
    <source>
        <dbReference type="RuleBase" id="RU003915"/>
    </source>
</evidence>
<dbReference type="Pfam" id="PF01346">
    <property type="entry name" value="FKBP_N"/>
    <property type="match status" value="1"/>
</dbReference>
<keyword evidence="5 6" id="KW-0413">Isomerase</keyword>
<evidence type="ECO:0000256" key="4">
    <source>
        <dbReference type="ARBA" id="ARBA00023110"/>
    </source>
</evidence>
<dbReference type="GO" id="GO:0006457">
    <property type="term" value="P:protein folding"/>
    <property type="evidence" value="ECO:0007669"/>
    <property type="project" value="InterPro"/>
</dbReference>
<keyword evidence="12" id="KW-1185">Reference proteome</keyword>
<comment type="similarity">
    <text evidence="2 7">Belongs to the FKBP-type PPIase family.</text>
</comment>
<dbReference type="SUPFAM" id="SSF54534">
    <property type="entry name" value="FKBP-like"/>
    <property type="match status" value="1"/>
</dbReference>
<dbReference type="STRING" id="23.BEL05_10485"/>
<organism evidence="10 11">
    <name type="scientific">Shewanella colwelliana</name>
    <name type="common">Alteromonas colwelliana</name>
    <dbReference type="NCBI Taxonomy" id="23"/>
    <lineage>
        <taxon>Bacteria</taxon>
        <taxon>Pseudomonadati</taxon>
        <taxon>Pseudomonadota</taxon>
        <taxon>Gammaproteobacteria</taxon>
        <taxon>Alteromonadales</taxon>
        <taxon>Shewanellaceae</taxon>
        <taxon>Shewanella</taxon>
    </lineage>
</organism>
<dbReference type="Pfam" id="PF00254">
    <property type="entry name" value="FKBP_C"/>
    <property type="match status" value="1"/>
</dbReference>
<dbReference type="RefSeq" id="WP_069671824.1">
    <property type="nucleotide sequence ID" value="NZ_BPEU01000014.1"/>
</dbReference>
<dbReference type="Proteomes" id="UP000773469">
    <property type="component" value="Unassembled WGS sequence"/>
</dbReference>
<dbReference type="AlphaFoldDB" id="A0A1E5IQ92"/>
<dbReference type="PROSITE" id="PS50059">
    <property type="entry name" value="FKBP_PPIASE"/>
    <property type="match status" value="1"/>
</dbReference>
<evidence type="ECO:0000313" key="11">
    <source>
        <dbReference type="Proteomes" id="UP000095230"/>
    </source>
</evidence>
<name>A0A1E5IQ92_SHECO</name>
<evidence type="ECO:0000313" key="10">
    <source>
        <dbReference type="EMBL" id="OEG72696.1"/>
    </source>
</evidence>
<evidence type="ECO:0000313" key="12">
    <source>
        <dbReference type="Proteomes" id="UP000773469"/>
    </source>
</evidence>
<evidence type="ECO:0000259" key="8">
    <source>
        <dbReference type="PROSITE" id="PS50059"/>
    </source>
</evidence>
<evidence type="ECO:0000256" key="2">
    <source>
        <dbReference type="ARBA" id="ARBA00006577"/>
    </source>
</evidence>
<evidence type="ECO:0000313" key="9">
    <source>
        <dbReference type="EMBL" id="GIU41253.1"/>
    </source>
</evidence>
<dbReference type="Gene3D" id="3.10.50.40">
    <property type="match status" value="1"/>
</dbReference>
<evidence type="ECO:0000256" key="1">
    <source>
        <dbReference type="ARBA" id="ARBA00000971"/>
    </source>
</evidence>
<dbReference type="EMBL" id="BPEU01000014">
    <property type="protein sequence ID" value="GIU41253.1"/>
    <property type="molecule type" value="Genomic_DNA"/>
</dbReference>
<dbReference type="EC" id="5.2.1.8" evidence="7"/>
<dbReference type="InterPro" id="IPR001179">
    <property type="entry name" value="PPIase_FKBP_dom"/>
</dbReference>
<gene>
    <name evidence="9" type="primary">fklB_2</name>
    <name evidence="10" type="ORF">BEL05_10485</name>
    <name evidence="9" type="ORF">TUM3794_21520</name>
</gene>
<proteinExistence type="inferred from homology"/>
<keyword evidence="4 6" id="KW-0697">Rotamase</keyword>
<dbReference type="InterPro" id="IPR000774">
    <property type="entry name" value="PPIase_FKBP_N"/>
</dbReference>
<dbReference type="OrthoDB" id="9814548at2"/>
<dbReference type="GO" id="GO:0003755">
    <property type="term" value="F:peptidyl-prolyl cis-trans isomerase activity"/>
    <property type="evidence" value="ECO:0007669"/>
    <property type="project" value="UniProtKB-UniRule"/>
</dbReference>
<dbReference type="Proteomes" id="UP000095230">
    <property type="component" value="Unassembled WGS sequence"/>
</dbReference>
<evidence type="ECO:0000256" key="3">
    <source>
        <dbReference type="ARBA" id="ARBA00022729"/>
    </source>
</evidence>
<keyword evidence="3" id="KW-0732">Signal</keyword>
<sequence length="157" mass="17241">MRMILAVVVIAGVLFYFYTSMNNQKAAKENIEMGQQFLADNKNKPGVVETLTGLQYQVLAKGDGTEHPKATDTVTVHYHGTLIDGTVFDSSVERGEPIAFPLNRVIKGWTEGVQLMVVGEKTRFFIPSQLAYGNRSTGKITGGSVLIFDVELISIDK</sequence>
<evidence type="ECO:0000256" key="5">
    <source>
        <dbReference type="ARBA" id="ARBA00023235"/>
    </source>
</evidence>
<evidence type="ECO:0000256" key="6">
    <source>
        <dbReference type="PROSITE-ProRule" id="PRU00277"/>
    </source>
</evidence>
<feature type="domain" description="PPIase FKBP-type" evidence="8">
    <location>
        <begin position="71"/>
        <end position="156"/>
    </location>
</feature>
<accession>A0A1E5IQ92</accession>
<comment type="catalytic activity">
    <reaction evidence="1 6 7">
        <text>[protein]-peptidylproline (omega=180) = [protein]-peptidylproline (omega=0)</text>
        <dbReference type="Rhea" id="RHEA:16237"/>
        <dbReference type="Rhea" id="RHEA-COMP:10747"/>
        <dbReference type="Rhea" id="RHEA-COMP:10748"/>
        <dbReference type="ChEBI" id="CHEBI:83833"/>
        <dbReference type="ChEBI" id="CHEBI:83834"/>
        <dbReference type="EC" id="5.2.1.8"/>
    </reaction>
</comment>
<reference evidence="9 12" key="2">
    <citation type="submission" date="2021-05" db="EMBL/GenBank/DDBJ databases">
        <title>Molecular characterization for Shewanella algae harboring chromosomal blaOXA-55-like strains isolated from clinical and environment sample.</title>
        <authorList>
            <person name="Ohama Y."/>
            <person name="Aoki K."/>
            <person name="Harada S."/>
            <person name="Moriya K."/>
            <person name="Ishii Y."/>
            <person name="Tateda K."/>
        </authorList>
    </citation>
    <scope>NUCLEOTIDE SEQUENCE [LARGE SCALE GENOMIC DNA]</scope>
    <source>
        <strain evidence="9 12">MBTL60-118</strain>
    </source>
</reference>
<protein>
    <recommendedName>
        <fullName evidence="7">Peptidyl-prolyl cis-trans isomerase</fullName>
        <ecNumber evidence="7">5.2.1.8</ecNumber>
    </recommendedName>
</protein>
<dbReference type="PANTHER" id="PTHR43811:SF57">
    <property type="entry name" value="FKBP-TYPE PEPTIDYL-PROLYL CIS-TRANS ISOMERASE FKPA-RELATED"/>
    <property type="match status" value="1"/>
</dbReference>
<dbReference type="PANTHER" id="PTHR43811">
    <property type="entry name" value="FKBP-TYPE PEPTIDYL-PROLYL CIS-TRANS ISOMERASE FKPA"/>
    <property type="match status" value="1"/>
</dbReference>
<dbReference type="FunFam" id="3.10.50.40:FF:000045">
    <property type="entry name" value="Peptidyl-prolyl cis-trans isomerase"/>
    <property type="match status" value="1"/>
</dbReference>
<comment type="caution">
    <text evidence="10">The sequence shown here is derived from an EMBL/GenBank/DDBJ whole genome shotgun (WGS) entry which is preliminary data.</text>
</comment>
<dbReference type="EMBL" id="MCBT01000046">
    <property type="protein sequence ID" value="OEG72696.1"/>
    <property type="molecule type" value="Genomic_DNA"/>
</dbReference>
<reference evidence="10 11" key="1">
    <citation type="submission" date="2016-07" db="EMBL/GenBank/DDBJ databases">
        <title>Whole-genome of two Shewanella species isolated from a digestive organ of sea cucumber Apostichopus japonicus Selenka 1867.</title>
        <authorList>
            <person name="Hong H.-H."/>
            <person name="Choi H."/>
            <person name="Cheon S."/>
            <person name="Oh J.-S."/>
            <person name="Lee H.-G."/>
            <person name="Park C."/>
        </authorList>
    </citation>
    <scope>NUCLEOTIDE SEQUENCE [LARGE SCALE GENOMIC DNA]</scope>
    <source>
        <strain evidence="10 11">CSB03KR</strain>
    </source>
</reference>
<dbReference type="InterPro" id="IPR046357">
    <property type="entry name" value="PPIase_dom_sf"/>
</dbReference>